<keyword evidence="2 14" id="KW-1003">Cell membrane</keyword>
<keyword evidence="4 13" id="KW-0812">Transmembrane</keyword>
<dbReference type="CDD" id="cd13954">
    <property type="entry name" value="7tmA_OR"/>
    <property type="match status" value="1"/>
</dbReference>
<keyword evidence="15" id="KW-0732">Signal</keyword>
<dbReference type="InterPro" id="IPR000725">
    <property type="entry name" value="Olfact_rcpt"/>
</dbReference>
<dbReference type="PROSITE" id="PS00237">
    <property type="entry name" value="G_PROTEIN_RECEP_F1_1"/>
    <property type="match status" value="1"/>
</dbReference>
<dbReference type="PRINTS" id="PR00245">
    <property type="entry name" value="OLFACTORYR"/>
</dbReference>
<comment type="subcellular location">
    <subcellularLocation>
        <location evidence="1 14">Cell membrane</location>
        <topology evidence="1 14">Multi-pass membrane protein</topology>
    </subcellularLocation>
</comment>
<keyword evidence="18" id="KW-1185">Reference proteome</keyword>
<dbReference type="EMBL" id="JAATIS010008602">
    <property type="protein sequence ID" value="KAG2456557.1"/>
    <property type="molecule type" value="Genomic_DNA"/>
</dbReference>
<feature type="transmembrane region" description="Helical" evidence="14">
    <location>
        <begin position="177"/>
        <end position="200"/>
    </location>
</feature>
<feature type="signal peptide" evidence="15">
    <location>
        <begin position="1"/>
        <end position="18"/>
    </location>
</feature>
<proteinExistence type="inferred from homology"/>
<evidence type="ECO:0000256" key="6">
    <source>
        <dbReference type="ARBA" id="ARBA00022989"/>
    </source>
</evidence>
<dbReference type="SUPFAM" id="SSF81321">
    <property type="entry name" value="Family A G protein-coupled receptor-like"/>
    <property type="match status" value="1"/>
</dbReference>
<dbReference type="GO" id="GO:0004984">
    <property type="term" value="F:olfactory receptor activity"/>
    <property type="evidence" value="ECO:0007669"/>
    <property type="project" value="InterPro"/>
</dbReference>
<dbReference type="FunFam" id="1.20.1070.10:FF:000024">
    <property type="entry name" value="Olfactory receptor"/>
    <property type="match status" value="1"/>
</dbReference>
<feature type="transmembrane region" description="Helical" evidence="14">
    <location>
        <begin position="62"/>
        <end position="84"/>
    </location>
</feature>
<feature type="chain" id="PRO_5036489145" description="Olfactory receptor" evidence="15">
    <location>
        <begin position="19"/>
        <end position="352"/>
    </location>
</feature>
<evidence type="ECO:0000256" key="2">
    <source>
        <dbReference type="ARBA" id="ARBA00022475"/>
    </source>
</evidence>
<keyword evidence="7 13" id="KW-0297">G-protein coupled receptor</keyword>
<evidence type="ECO:0000313" key="17">
    <source>
        <dbReference type="EMBL" id="KAG2456557.1"/>
    </source>
</evidence>
<feature type="transmembrane region" description="Helical" evidence="14">
    <location>
        <begin position="273"/>
        <end position="297"/>
    </location>
</feature>
<evidence type="ECO:0000256" key="5">
    <source>
        <dbReference type="ARBA" id="ARBA00022725"/>
    </source>
</evidence>
<feature type="non-terminal residue" evidence="17">
    <location>
        <position position="352"/>
    </location>
</feature>
<evidence type="ECO:0000256" key="10">
    <source>
        <dbReference type="ARBA" id="ARBA00023170"/>
    </source>
</evidence>
<evidence type="ECO:0000256" key="11">
    <source>
        <dbReference type="ARBA" id="ARBA00023180"/>
    </source>
</evidence>
<dbReference type="Gene3D" id="1.20.1070.10">
    <property type="entry name" value="Rhodopsin 7-helix transmembrane proteins"/>
    <property type="match status" value="1"/>
</dbReference>
<dbReference type="GO" id="GO:0005886">
    <property type="term" value="C:plasma membrane"/>
    <property type="evidence" value="ECO:0007669"/>
    <property type="project" value="UniProtKB-SubCell"/>
</dbReference>
<evidence type="ECO:0000313" key="18">
    <source>
        <dbReference type="Proteomes" id="UP000886611"/>
    </source>
</evidence>
<dbReference type="Pfam" id="PF13853">
    <property type="entry name" value="7tm_4"/>
    <property type="match status" value="1"/>
</dbReference>
<keyword evidence="5 14" id="KW-0552">Olfaction</keyword>
<feature type="domain" description="G-protein coupled receptors family 1 profile" evidence="16">
    <location>
        <begin position="77"/>
        <end position="327"/>
    </location>
</feature>
<protein>
    <recommendedName>
        <fullName evidence="14">Olfactory receptor</fullName>
    </recommendedName>
</protein>
<name>A0A8X7WX76_POLSE</name>
<evidence type="ECO:0000256" key="1">
    <source>
        <dbReference type="ARBA" id="ARBA00004651"/>
    </source>
</evidence>
<feature type="transmembrane region" description="Helical" evidence="14">
    <location>
        <begin position="127"/>
        <end position="156"/>
    </location>
</feature>
<dbReference type="SMART" id="SM01381">
    <property type="entry name" value="7TM_GPCR_Srsx"/>
    <property type="match status" value="1"/>
</dbReference>
<evidence type="ECO:0000256" key="15">
    <source>
        <dbReference type="SAM" id="SignalP"/>
    </source>
</evidence>
<evidence type="ECO:0000256" key="3">
    <source>
        <dbReference type="ARBA" id="ARBA00022606"/>
    </source>
</evidence>
<keyword evidence="10 13" id="KW-0675">Receptor</keyword>
<dbReference type="PANTHER" id="PTHR24242">
    <property type="entry name" value="G-PROTEIN COUPLED RECEPTOR"/>
    <property type="match status" value="1"/>
</dbReference>
<evidence type="ECO:0000256" key="9">
    <source>
        <dbReference type="ARBA" id="ARBA00023157"/>
    </source>
</evidence>
<feature type="transmembrane region" description="Helical" evidence="14">
    <location>
        <begin position="309"/>
        <end position="329"/>
    </location>
</feature>
<keyword evidence="12 13" id="KW-0807">Transducer</keyword>
<evidence type="ECO:0000256" key="13">
    <source>
        <dbReference type="RuleBase" id="RU000688"/>
    </source>
</evidence>
<evidence type="ECO:0000256" key="8">
    <source>
        <dbReference type="ARBA" id="ARBA00023136"/>
    </source>
</evidence>
<keyword evidence="3 14" id="KW-0716">Sensory transduction</keyword>
<organism evidence="17 18">
    <name type="scientific">Polypterus senegalus</name>
    <name type="common">Senegal bichir</name>
    <dbReference type="NCBI Taxonomy" id="55291"/>
    <lineage>
        <taxon>Eukaryota</taxon>
        <taxon>Metazoa</taxon>
        <taxon>Chordata</taxon>
        <taxon>Craniata</taxon>
        <taxon>Vertebrata</taxon>
        <taxon>Euteleostomi</taxon>
        <taxon>Actinopterygii</taxon>
        <taxon>Polypteriformes</taxon>
        <taxon>Polypteridae</taxon>
        <taxon>Polypterus</taxon>
    </lineage>
</organism>
<feature type="transmembrane region" description="Helical" evidence="14">
    <location>
        <begin position="96"/>
        <end position="121"/>
    </location>
</feature>
<comment type="caution">
    <text evidence="17">The sequence shown here is derived from an EMBL/GenBank/DDBJ whole genome shotgun (WGS) entry which is preliminary data.</text>
</comment>
<dbReference type="GO" id="GO:0004930">
    <property type="term" value="F:G protein-coupled receptor activity"/>
    <property type="evidence" value="ECO:0007669"/>
    <property type="project" value="UniProtKB-KW"/>
</dbReference>
<gene>
    <name evidence="17" type="primary">Or11h7</name>
    <name evidence="17" type="ORF">GTO96_0012685</name>
</gene>
<evidence type="ECO:0000256" key="7">
    <source>
        <dbReference type="ARBA" id="ARBA00023040"/>
    </source>
</evidence>
<evidence type="ECO:0000256" key="12">
    <source>
        <dbReference type="ARBA" id="ARBA00023224"/>
    </source>
</evidence>
<sequence>MGTAGCLLLVLINTFTKQKTLMERSDKDNKSVMSAINQTTSQVQEFIILGFPGMRDQESRKILFAVFLAIYIFILLGNFLLIFIFISDRNLHTPMYVLVCGLAVLDLVISTNTVPSMLVVFKLESRIASFAACFTQTMFWLSLYSTESFILTLMAYDRYMAICNPLHYPNIMNNSRILKLMVCCWVGGFLSATPGIVYTLTFSFCGSNKVNHCFCDYSSVLALACGNIMIASYYGLAVGLSVLVFSLMYILYSYMRIISSVLKIASIDGRLKTFYTCGTHLLVISVFFFVAGGVFISYRIPGTSVDMRIMGAIFQNVFPALMNPVIYCLRTKEIRDSFVKTLRKTRVLPKRI</sequence>
<dbReference type="PRINTS" id="PR00237">
    <property type="entry name" value="GPCRRHODOPSN"/>
</dbReference>
<dbReference type="PANTHER" id="PTHR24242:SF359">
    <property type="entry name" value="ODORANT RECEPTOR-RELATED"/>
    <property type="match status" value="1"/>
</dbReference>
<dbReference type="Proteomes" id="UP000886611">
    <property type="component" value="Unassembled WGS sequence"/>
</dbReference>
<dbReference type="PROSITE" id="PS50262">
    <property type="entry name" value="G_PROTEIN_RECEP_F1_2"/>
    <property type="match status" value="1"/>
</dbReference>
<reference evidence="17 18" key="1">
    <citation type="journal article" date="2021" name="Cell">
        <title>Tracing the genetic footprints of vertebrate landing in non-teleost ray-finned fishes.</title>
        <authorList>
            <person name="Bi X."/>
            <person name="Wang K."/>
            <person name="Yang L."/>
            <person name="Pan H."/>
            <person name="Jiang H."/>
            <person name="Wei Q."/>
            <person name="Fang M."/>
            <person name="Yu H."/>
            <person name="Zhu C."/>
            <person name="Cai Y."/>
            <person name="He Y."/>
            <person name="Gan X."/>
            <person name="Zeng H."/>
            <person name="Yu D."/>
            <person name="Zhu Y."/>
            <person name="Jiang H."/>
            <person name="Qiu Q."/>
            <person name="Yang H."/>
            <person name="Zhang Y.E."/>
            <person name="Wang W."/>
            <person name="Zhu M."/>
            <person name="He S."/>
            <person name="Zhang G."/>
        </authorList>
    </citation>
    <scope>NUCLEOTIDE SEQUENCE [LARGE SCALE GENOMIC DNA]</scope>
    <source>
        <strain evidence="17">Bchr_013</strain>
    </source>
</reference>
<keyword evidence="6 14" id="KW-1133">Transmembrane helix</keyword>
<evidence type="ECO:0000256" key="14">
    <source>
        <dbReference type="RuleBase" id="RU363047"/>
    </source>
</evidence>
<evidence type="ECO:0000259" key="16">
    <source>
        <dbReference type="PROSITE" id="PS50262"/>
    </source>
</evidence>
<feature type="transmembrane region" description="Helical" evidence="14">
    <location>
        <begin position="220"/>
        <end position="252"/>
    </location>
</feature>
<accession>A0A8X7WX76</accession>
<keyword evidence="8 14" id="KW-0472">Membrane</keyword>
<dbReference type="InterPro" id="IPR050939">
    <property type="entry name" value="Olfactory_GPCR1"/>
</dbReference>
<dbReference type="InterPro" id="IPR000276">
    <property type="entry name" value="GPCR_Rhodpsn"/>
</dbReference>
<dbReference type="InterPro" id="IPR017452">
    <property type="entry name" value="GPCR_Rhodpsn_7TM"/>
</dbReference>
<comment type="similarity">
    <text evidence="13">Belongs to the G-protein coupled receptor 1 family.</text>
</comment>
<evidence type="ECO:0000256" key="4">
    <source>
        <dbReference type="ARBA" id="ARBA00022692"/>
    </source>
</evidence>
<keyword evidence="9" id="KW-1015">Disulfide bond</keyword>
<feature type="non-terminal residue" evidence="17">
    <location>
        <position position="1"/>
    </location>
</feature>
<keyword evidence="11" id="KW-0325">Glycoprotein</keyword>
<dbReference type="AlphaFoldDB" id="A0A8X7WX76"/>